<evidence type="ECO:0000313" key="4">
    <source>
        <dbReference type="Proteomes" id="UP000236197"/>
    </source>
</evidence>
<evidence type="ECO:0000256" key="2">
    <source>
        <dbReference type="SAM" id="Phobius"/>
    </source>
</evidence>
<keyword evidence="4" id="KW-1185">Reference proteome</keyword>
<dbReference type="Proteomes" id="UP000236197">
    <property type="component" value="Unassembled WGS sequence"/>
</dbReference>
<evidence type="ECO:0000313" key="3">
    <source>
        <dbReference type="EMBL" id="PNV67739.1"/>
    </source>
</evidence>
<organism evidence="3 4">
    <name type="scientific">Enteroscipio rubneri</name>
    <dbReference type="NCBI Taxonomy" id="2070686"/>
    <lineage>
        <taxon>Bacteria</taxon>
        <taxon>Bacillati</taxon>
        <taxon>Actinomycetota</taxon>
        <taxon>Coriobacteriia</taxon>
        <taxon>Eggerthellales</taxon>
        <taxon>Eggerthellaceae</taxon>
        <taxon>Enteroscipio</taxon>
    </lineage>
</organism>
<evidence type="ECO:0008006" key="5">
    <source>
        <dbReference type="Google" id="ProtNLM"/>
    </source>
</evidence>
<dbReference type="EMBL" id="PPEK01000006">
    <property type="protein sequence ID" value="PNV67739.1"/>
    <property type="molecule type" value="Genomic_DNA"/>
</dbReference>
<dbReference type="OrthoDB" id="9996571at2"/>
<keyword evidence="2" id="KW-0812">Transmembrane</keyword>
<reference evidence="4" key="1">
    <citation type="submission" date="2018-01" db="EMBL/GenBank/DDBJ databases">
        <title>Rubneribacter badeniensis gen. nov., sp. nov., and Colonibacter rubneri, gen. nov., sp. nov., WGS of new members of the Eggerthellaceae.</title>
        <authorList>
            <person name="Danylec N."/>
            <person name="Stoll D.A."/>
            <person name="Doetsch A."/>
            <person name="Kulling S.E."/>
            <person name="Huch M."/>
        </authorList>
    </citation>
    <scope>NUCLEOTIDE SEQUENCE [LARGE SCALE GENOMIC DNA]</scope>
    <source>
        <strain evidence="4">ResAG-96</strain>
    </source>
</reference>
<dbReference type="AlphaFoldDB" id="A0A2K2UBS7"/>
<evidence type="ECO:0000256" key="1">
    <source>
        <dbReference type="SAM" id="MobiDB-lite"/>
    </source>
</evidence>
<name>A0A2K2UBS7_9ACTN</name>
<proteinExistence type="predicted"/>
<comment type="caution">
    <text evidence="3">The sequence shown here is derived from an EMBL/GenBank/DDBJ whole genome shotgun (WGS) entry which is preliminary data.</text>
</comment>
<dbReference type="RefSeq" id="WP_103265024.1">
    <property type="nucleotide sequence ID" value="NZ_CABMLE010000006.1"/>
</dbReference>
<accession>A0A2K2UBS7</accession>
<gene>
    <name evidence="3" type="ORF">C2L71_06785</name>
</gene>
<feature type="region of interest" description="Disordered" evidence="1">
    <location>
        <begin position="80"/>
        <end position="116"/>
    </location>
</feature>
<protein>
    <recommendedName>
        <fullName evidence="5">MBG domain-containing protein</fullName>
    </recommendedName>
</protein>
<sequence>MMSSNNRSIDRPIAHCHARFRAQATLLVCIAALAFATFVLLGADDALAQDQQDISDVDAITAEAPKDAFGELPSVHLEEEAAPSLGAQSESPAAGTPTAVTEADTPASKGAVEAAKDATDSTTGAIVAAANKPAYKLTLPKCADTGLVYNGTRQQGYSGVPVTRIPADNGVDEMDYNGPFDVEYKGINGTAYNPPKAPSAGYQQINTYAPINAGTYQVVFTVPEDQSFTLEPNSFEFSIAKAPAPALSQPSVTLFDAPGSVMTFDLARMINLPSDLGGGPVYAVSAYTANGLTTASIDSTTGELTFTSKGGAGLAASDTVTVALADMGNYEDTTVQVNVSYKAKPATTISGAQSNDNTPQTTCQTAPPGNLLAHTGDTTPSGLIVAVTGVAALVAGASCALALRASRRQLRDSKRR</sequence>
<keyword evidence="2" id="KW-0472">Membrane</keyword>
<feature type="transmembrane region" description="Helical" evidence="2">
    <location>
        <begin position="383"/>
        <end position="406"/>
    </location>
</feature>
<keyword evidence="2" id="KW-1133">Transmembrane helix</keyword>